<dbReference type="PRINTS" id="PR00821">
    <property type="entry name" value="TAGLIPASE"/>
</dbReference>
<keyword evidence="4" id="KW-1015">Disulfide bond</keyword>
<evidence type="ECO:0000256" key="5">
    <source>
        <dbReference type="RuleBase" id="RU004262"/>
    </source>
</evidence>
<keyword evidence="3" id="KW-0964">Secreted</keyword>
<comment type="caution">
    <text evidence="8">The sequence shown here is derived from an EMBL/GenBank/DDBJ whole genome shotgun (WGS) entry which is preliminary data.</text>
</comment>
<keyword evidence="6" id="KW-0732">Signal</keyword>
<sequence>MLWIFIISVLVGQARLDVIKRDVKSFFTREKCIDGLGCFNAGAPFFNFLERPLSLLPDEREEINTRFILYTREYAKVPMNFSNLDKSMDYLPRSNFNPSFKTKFIVPGYVSKVAPHWKMPLKDALLASEPCNVFYVDWSGGDGNLYEQAVANTRVVGAEIAVFIQELQKRTGIKPESVHIIGHSLGSHIAGYAGKRLKSLGRITAMDPAGPYFTNVEPIVRLDRADALFVDAIHTNAAPSRFQGFGLVDSIAHFDFFPNGGHLQPGCQDMGQAILAFLSHPSFDADGLHDLICNHGRAIDFFISSIMNSDCQLLGAQCESWEDFVEGKCGNCNTGQGQLCVPLGINSIRFANHIQKDKSLNFYLNTTDTEPYCIH</sequence>
<proteinExistence type="inferred from homology"/>
<evidence type="ECO:0000256" key="2">
    <source>
        <dbReference type="ARBA" id="ARBA00010701"/>
    </source>
</evidence>
<dbReference type="InterPro" id="IPR029058">
    <property type="entry name" value="AB_hydrolase_fold"/>
</dbReference>
<evidence type="ECO:0000259" key="7">
    <source>
        <dbReference type="Pfam" id="PF00151"/>
    </source>
</evidence>
<dbReference type="InterPro" id="IPR033906">
    <property type="entry name" value="Lipase_N"/>
</dbReference>
<evidence type="ECO:0000256" key="1">
    <source>
        <dbReference type="ARBA" id="ARBA00004613"/>
    </source>
</evidence>
<dbReference type="AlphaFoldDB" id="A0A8X6KYL4"/>
<dbReference type="InterPro" id="IPR000734">
    <property type="entry name" value="TAG_lipase"/>
</dbReference>
<feature type="domain" description="Lipase" evidence="7">
    <location>
        <begin position="30"/>
        <end position="372"/>
    </location>
</feature>
<dbReference type="GO" id="GO:0016042">
    <property type="term" value="P:lipid catabolic process"/>
    <property type="evidence" value="ECO:0007669"/>
    <property type="project" value="TreeGrafter"/>
</dbReference>
<reference evidence="8" key="1">
    <citation type="submission" date="2020-07" db="EMBL/GenBank/DDBJ databases">
        <title>Multicomponent nature underlies the extraordinary mechanical properties of spider dragline silk.</title>
        <authorList>
            <person name="Kono N."/>
            <person name="Nakamura H."/>
            <person name="Mori M."/>
            <person name="Yoshida Y."/>
            <person name="Ohtoshi R."/>
            <person name="Malay A.D."/>
            <person name="Moran D.A.P."/>
            <person name="Tomita M."/>
            <person name="Numata K."/>
            <person name="Arakawa K."/>
        </authorList>
    </citation>
    <scope>NUCLEOTIDE SEQUENCE</scope>
</reference>
<evidence type="ECO:0000313" key="8">
    <source>
        <dbReference type="EMBL" id="GFQ89031.1"/>
    </source>
</evidence>
<dbReference type="CDD" id="cd00707">
    <property type="entry name" value="Pancreat_lipase_like"/>
    <property type="match status" value="1"/>
</dbReference>
<evidence type="ECO:0000313" key="9">
    <source>
        <dbReference type="Proteomes" id="UP000887116"/>
    </source>
</evidence>
<evidence type="ECO:0000256" key="3">
    <source>
        <dbReference type="ARBA" id="ARBA00022525"/>
    </source>
</evidence>
<evidence type="ECO:0000256" key="6">
    <source>
        <dbReference type="SAM" id="SignalP"/>
    </source>
</evidence>
<dbReference type="Pfam" id="PF00151">
    <property type="entry name" value="Lipase"/>
    <property type="match status" value="1"/>
</dbReference>
<dbReference type="EMBL" id="BMAO01033370">
    <property type="protein sequence ID" value="GFQ89031.1"/>
    <property type="molecule type" value="Genomic_DNA"/>
</dbReference>
<dbReference type="SUPFAM" id="SSF53474">
    <property type="entry name" value="alpha/beta-Hydrolases"/>
    <property type="match status" value="1"/>
</dbReference>
<dbReference type="Gene3D" id="3.40.50.1820">
    <property type="entry name" value="alpha/beta hydrolase"/>
    <property type="match status" value="1"/>
</dbReference>
<dbReference type="Proteomes" id="UP000887116">
    <property type="component" value="Unassembled WGS sequence"/>
</dbReference>
<dbReference type="InterPro" id="IPR013818">
    <property type="entry name" value="Lipase"/>
</dbReference>
<dbReference type="GO" id="GO:0004806">
    <property type="term" value="F:triacylglycerol lipase activity"/>
    <property type="evidence" value="ECO:0007669"/>
    <property type="project" value="InterPro"/>
</dbReference>
<dbReference type="InterPro" id="IPR002331">
    <property type="entry name" value="Lipase_panc"/>
</dbReference>
<protein>
    <submittedName>
        <fullName evidence="8">Pancreatic triacylglycerol lipase</fullName>
    </submittedName>
</protein>
<gene>
    <name evidence="8" type="primary">PNLIP</name>
    <name evidence="8" type="ORF">TNCT_719371</name>
</gene>
<evidence type="ECO:0000256" key="4">
    <source>
        <dbReference type="ARBA" id="ARBA00023157"/>
    </source>
</evidence>
<dbReference type="PANTHER" id="PTHR11610">
    <property type="entry name" value="LIPASE"/>
    <property type="match status" value="1"/>
</dbReference>
<dbReference type="OrthoDB" id="199913at2759"/>
<accession>A0A8X6KYL4</accession>
<keyword evidence="9" id="KW-1185">Reference proteome</keyword>
<comment type="subcellular location">
    <subcellularLocation>
        <location evidence="1">Secreted</location>
    </subcellularLocation>
</comment>
<organism evidence="8 9">
    <name type="scientific">Trichonephila clavata</name>
    <name type="common">Joro spider</name>
    <name type="synonym">Nephila clavata</name>
    <dbReference type="NCBI Taxonomy" id="2740835"/>
    <lineage>
        <taxon>Eukaryota</taxon>
        <taxon>Metazoa</taxon>
        <taxon>Ecdysozoa</taxon>
        <taxon>Arthropoda</taxon>
        <taxon>Chelicerata</taxon>
        <taxon>Arachnida</taxon>
        <taxon>Araneae</taxon>
        <taxon>Araneomorphae</taxon>
        <taxon>Entelegynae</taxon>
        <taxon>Araneoidea</taxon>
        <taxon>Nephilidae</taxon>
        <taxon>Trichonephila</taxon>
    </lineage>
</organism>
<feature type="signal peptide" evidence="6">
    <location>
        <begin position="1"/>
        <end position="16"/>
    </location>
</feature>
<dbReference type="GO" id="GO:0005615">
    <property type="term" value="C:extracellular space"/>
    <property type="evidence" value="ECO:0007669"/>
    <property type="project" value="TreeGrafter"/>
</dbReference>
<feature type="chain" id="PRO_5036450970" evidence="6">
    <location>
        <begin position="17"/>
        <end position="375"/>
    </location>
</feature>
<comment type="similarity">
    <text evidence="2 5">Belongs to the AB hydrolase superfamily. Lipase family.</text>
</comment>
<dbReference type="PANTHER" id="PTHR11610:SF185">
    <property type="entry name" value="LD47264P"/>
    <property type="match status" value="1"/>
</dbReference>
<name>A0A8X6KYL4_TRICU</name>
<dbReference type="PRINTS" id="PR00823">
    <property type="entry name" value="PANCLIPASE"/>
</dbReference>